<evidence type="ECO:0000313" key="11">
    <source>
        <dbReference type="Proteomes" id="UP000190061"/>
    </source>
</evidence>
<proteinExistence type="inferred from homology"/>
<evidence type="ECO:0000256" key="1">
    <source>
        <dbReference type="ARBA" id="ARBA00004418"/>
    </source>
</evidence>
<dbReference type="Proteomes" id="UP000190061">
    <property type="component" value="Unassembled WGS sequence"/>
</dbReference>
<dbReference type="PIRSF" id="PIRSF001488">
    <property type="entry name" value="Tdi_protein"/>
    <property type="match status" value="1"/>
</dbReference>
<dbReference type="GO" id="GO:0042597">
    <property type="term" value="C:periplasmic space"/>
    <property type="evidence" value="ECO:0007669"/>
    <property type="project" value="UniProtKB-SubCell"/>
</dbReference>
<gene>
    <name evidence="10" type="ORF">SAMN02745674_02225</name>
</gene>
<protein>
    <recommendedName>
        <fullName evidence="7">Thiol:disulfide interchange protein</fullName>
    </recommendedName>
</protein>
<keyword evidence="6" id="KW-0676">Redox-active center</keyword>
<dbReference type="Gene3D" id="3.40.30.10">
    <property type="entry name" value="Glutaredoxin"/>
    <property type="match status" value="1"/>
</dbReference>
<dbReference type="Pfam" id="PF01323">
    <property type="entry name" value="DSBA"/>
    <property type="match status" value="1"/>
</dbReference>
<reference evidence="10 11" key="1">
    <citation type="submission" date="2017-02" db="EMBL/GenBank/DDBJ databases">
        <authorList>
            <person name="Peterson S.W."/>
        </authorList>
    </citation>
    <scope>NUCLEOTIDE SEQUENCE [LARGE SCALE GENOMIC DNA]</scope>
    <source>
        <strain evidence="10 11">DSM 21749</strain>
    </source>
</reference>
<feature type="disulfide bond" description="Redox-active" evidence="8">
    <location>
        <begin position="69"/>
        <end position="72"/>
    </location>
</feature>
<dbReference type="PROSITE" id="PS51352">
    <property type="entry name" value="THIOREDOXIN_2"/>
    <property type="match status" value="1"/>
</dbReference>
<dbReference type="InterPro" id="IPR036249">
    <property type="entry name" value="Thioredoxin-like_sf"/>
</dbReference>
<dbReference type="RefSeq" id="WP_078758781.1">
    <property type="nucleotide sequence ID" value="NZ_FUXP01000009.1"/>
</dbReference>
<dbReference type="InterPro" id="IPR013766">
    <property type="entry name" value="Thioredoxin_domain"/>
</dbReference>
<accession>A0A1T4RJY7</accession>
<dbReference type="SUPFAM" id="SSF52833">
    <property type="entry name" value="Thioredoxin-like"/>
    <property type="match status" value="1"/>
</dbReference>
<dbReference type="GO" id="GO:0015036">
    <property type="term" value="F:disulfide oxidoreductase activity"/>
    <property type="evidence" value="ECO:0007669"/>
    <property type="project" value="UniProtKB-ARBA"/>
</dbReference>
<dbReference type="PANTHER" id="PTHR35891:SF2">
    <property type="entry name" value="THIOL:DISULFIDE INTERCHANGE PROTEIN DSBA"/>
    <property type="match status" value="1"/>
</dbReference>
<comment type="similarity">
    <text evidence="2">Belongs to the thioredoxin family. DsbA subfamily.</text>
</comment>
<sequence length="222" mass="23899">MTSHAAARPSRRTSLLARLSMFAALVLMPIVAFSAELVAGEDYVEIPGGAPFSTGAGKVEVADVFGYTCPHCANFEPALSAWRKRLPRDVEVVSVPAPFGGYWMPYARAYYAAQSLGLAERTHSAVFRALHQDRSLPISGATPAEISTFYAGHGADPEAFASAMASPEVEEKLQEARDFLRRSGVEGTPALVVAGKYRVLGNSASEILENARALVERERARK</sequence>
<evidence type="ECO:0000256" key="7">
    <source>
        <dbReference type="PIRNR" id="PIRNR001488"/>
    </source>
</evidence>
<comment type="subcellular location">
    <subcellularLocation>
        <location evidence="1 7">Periplasm</location>
    </subcellularLocation>
</comment>
<evidence type="ECO:0000256" key="3">
    <source>
        <dbReference type="ARBA" id="ARBA00022729"/>
    </source>
</evidence>
<dbReference type="CDD" id="cd03019">
    <property type="entry name" value="DsbA_DsbA"/>
    <property type="match status" value="1"/>
</dbReference>
<feature type="domain" description="Thioredoxin" evidence="9">
    <location>
        <begin position="24"/>
        <end position="216"/>
    </location>
</feature>
<evidence type="ECO:0000256" key="5">
    <source>
        <dbReference type="ARBA" id="ARBA00023157"/>
    </source>
</evidence>
<evidence type="ECO:0000256" key="8">
    <source>
        <dbReference type="PIRSR" id="PIRSR001488-1"/>
    </source>
</evidence>
<organism evidence="10 11">
    <name type="scientific">Lysobacter spongiicola DSM 21749</name>
    <dbReference type="NCBI Taxonomy" id="1122188"/>
    <lineage>
        <taxon>Bacteria</taxon>
        <taxon>Pseudomonadati</taxon>
        <taxon>Pseudomonadota</taxon>
        <taxon>Gammaproteobacteria</taxon>
        <taxon>Lysobacterales</taxon>
        <taxon>Lysobacteraceae</taxon>
        <taxon>Novilysobacter</taxon>
    </lineage>
</organism>
<evidence type="ECO:0000256" key="2">
    <source>
        <dbReference type="ARBA" id="ARBA00005791"/>
    </source>
</evidence>
<dbReference type="AlphaFoldDB" id="A0A1T4RJY7"/>
<evidence type="ECO:0000256" key="4">
    <source>
        <dbReference type="ARBA" id="ARBA00022764"/>
    </source>
</evidence>
<dbReference type="EMBL" id="FUXP01000009">
    <property type="protein sequence ID" value="SKA16302.1"/>
    <property type="molecule type" value="Genomic_DNA"/>
</dbReference>
<evidence type="ECO:0000256" key="6">
    <source>
        <dbReference type="ARBA" id="ARBA00023284"/>
    </source>
</evidence>
<dbReference type="InterPro" id="IPR050824">
    <property type="entry name" value="Thiol_disulfide_DsbA"/>
</dbReference>
<keyword evidence="11" id="KW-1185">Reference proteome</keyword>
<keyword evidence="4 7" id="KW-0574">Periplasm</keyword>
<dbReference type="STRING" id="1122188.SAMN02745674_02225"/>
<keyword evidence="5 7" id="KW-1015">Disulfide bond</keyword>
<dbReference type="InterPro" id="IPR017937">
    <property type="entry name" value="Thioredoxin_CS"/>
</dbReference>
<name>A0A1T4RJY7_9GAMM</name>
<dbReference type="PROSITE" id="PS00194">
    <property type="entry name" value="THIOREDOXIN_1"/>
    <property type="match status" value="1"/>
</dbReference>
<evidence type="ECO:0000259" key="9">
    <source>
        <dbReference type="PROSITE" id="PS51352"/>
    </source>
</evidence>
<dbReference type="PANTHER" id="PTHR35891">
    <property type="entry name" value="THIOL:DISULFIDE INTERCHANGE PROTEIN DSBA"/>
    <property type="match status" value="1"/>
</dbReference>
<dbReference type="InterPro" id="IPR023205">
    <property type="entry name" value="DsbA/DsbL"/>
</dbReference>
<dbReference type="InterPro" id="IPR001853">
    <property type="entry name" value="DSBA-like_thioredoxin_dom"/>
</dbReference>
<evidence type="ECO:0000313" key="10">
    <source>
        <dbReference type="EMBL" id="SKA16302.1"/>
    </source>
</evidence>
<keyword evidence="3" id="KW-0732">Signal</keyword>